<proteinExistence type="predicted"/>
<evidence type="ECO:0000313" key="3">
    <source>
        <dbReference type="Proteomes" id="UP000596742"/>
    </source>
</evidence>
<name>A0A8B6ED88_MYTGA</name>
<comment type="caution">
    <text evidence="2">The sequence shown here is derived from an EMBL/GenBank/DDBJ whole genome shotgun (WGS) entry which is preliminary data.</text>
</comment>
<feature type="region of interest" description="Disordered" evidence="1">
    <location>
        <begin position="56"/>
        <end position="83"/>
    </location>
</feature>
<organism evidence="2 3">
    <name type="scientific">Mytilus galloprovincialis</name>
    <name type="common">Mediterranean mussel</name>
    <dbReference type="NCBI Taxonomy" id="29158"/>
    <lineage>
        <taxon>Eukaryota</taxon>
        <taxon>Metazoa</taxon>
        <taxon>Spiralia</taxon>
        <taxon>Lophotrochozoa</taxon>
        <taxon>Mollusca</taxon>
        <taxon>Bivalvia</taxon>
        <taxon>Autobranchia</taxon>
        <taxon>Pteriomorphia</taxon>
        <taxon>Mytilida</taxon>
        <taxon>Mytiloidea</taxon>
        <taxon>Mytilidae</taxon>
        <taxon>Mytilinae</taxon>
        <taxon>Mytilus</taxon>
    </lineage>
</organism>
<keyword evidence="3" id="KW-1185">Reference proteome</keyword>
<reference evidence="2" key="1">
    <citation type="submission" date="2018-11" db="EMBL/GenBank/DDBJ databases">
        <authorList>
            <person name="Alioto T."/>
            <person name="Alioto T."/>
        </authorList>
    </citation>
    <scope>NUCLEOTIDE SEQUENCE</scope>
</reference>
<sequence length="83" mass="9415">MDNKVISSNKKTVRQVIYKNKPVITRKDEATQSEVLKLPDIVKGSQMIDTSKIVPKQSCESRGTAPRRAARKPTNQERPPFCF</sequence>
<dbReference type="OrthoDB" id="6136343at2759"/>
<dbReference type="Proteomes" id="UP000596742">
    <property type="component" value="Unassembled WGS sequence"/>
</dbReference>
<evidence type="ECO:0000313" key="2">
    <source>
        <dbReference type="EMBL" id="VDI32822.1"/>
    </source>
</evidence>
<gene>
    <name evidence="2" type="ORF">MGAL_10B025389</name>
</gene>
<dbReference type="AlphaFoldDB" id="A0A8B6ED88"/>
<protein>
    <submittedName>
        <fullName evidence="2">Uncharacterized protein</fullName>
    </submittedName>
</protein>
<evidence type="ECO:0000256" key="1">
    <source>
        <dbReference type="SAM" id="MobiDB-lite"/>
    </source>
</evidence>
<accession>A0A8B6ED88</accession>
<dbReference type="EMBL" id="UYJE01004970">
    <property type="protein sequence ID" value="VDI32822.1"/>
    <property type="molecule type" value="Genomic_DNA"/>
</dbReference>